<reference evidence="2" key="1">
    <citation type="submission" date="2021-01" db="EMBL/GenBank/DDBJ databases">
        <authorList>
            <person name="Corre E."/>
            <person name="Pelletier E."/>
            <person name="Niang G."/>
            <person name="Scheremetjew M."/>
            <person name="Finn R."/>
            <person name="Kale V."/>
            <person name="Holt S."/>
            <person name="Cochrane G."/>
            <person name="Meng A."/>
            <person name="Brown T."/>
            <person name="Cohen L."/>
        </authorList>
    </citation>
    <scope>NUCLEOTIDE SEQUENCE</scope>
    <source>
        <strain evidence="2">CCMP722</strain>
    </source>
</reference>
<protein>
    <submittedName>
        <fullName evidence="2">Uncharacterized protein</fullName>
    </submittedName>
</protein>
<feature type="compositionally biased region" description="Polar residues" evidence="1">
    <location>
        <begin position="267"/>
        <end position="282"/>
    </location>
</feature>
<organism evidence="2">
    <name type="scientific">Pyramimonas obovata</name>
    <dbReference type="NCBI Taxonomy" id="1411642"/>
    <lineage>
        <taxon>Eukaryota</taxon>
        <taxon>Viridiplantae</taxon>
        <taxon>Chlorophyta</taxon>
        <taxon>Pyramimonadophyceae</taxon>
        <taxon>Pyramimonadales</taxon>
        <taxon>Pyramimonadaceae</taxon>
        <taxon>Pyramimonas</taxon>
        <taxon>Pyramimonas incertae sedis</taxon>
    </lineage>
</organism>
<dbReference type="EMBL" id="HBFA01009138">
    <property type="protein sequence ID" value="CAD8657206.1"/>
    <property type="molecule type" value="Transcribed_RNA"/>
</dbReference>
<gene>
    <name evidence="2" type="ORF">POBO1169_LOCUS4816</name>
</gene>
<evidence type="ECO:0000313" key="2">
    <source>
        <dbReference type="EMBL" id="CAD8657206.1"/>
    </source>
</evidence>
<proteinExistence type="predicted"/>
<accession>A0A7S0QYD1</accession>
<sequence>MRDPSLESLSSHERWYTQCNRAEAHSLPGATDASMSLQQLAKAQRDAWNGQSRKSIDVLDALVCQARLFWTSPRVKSVRTSRTFRVSAPSYTASHPEDVLIDNEWSPAIRCQSFTNACSTKNSWLSEETQSSARRTSSARWNSPGIVNFSSKEGASTQVAGKDSLRVLVSVLLAVVQSIIHLGLRTVRVLLRTMGKPLSTSHLTRTWLDTAARAPQCAPREPHLVAHCPERTRSPCEGLGGAAAQMPEAQTEDTSAGEDRRFPSLGGVSSSAHQSVTSQAGQGHSLKSSQSSSPNGRSVSLDHQCCQSCFVASSSSEWRDSERSDRAAGTSVWDGVQLQNFIRSGPSMPTTNMPPQYRRHSLPAMIPAHDTHSEIWVQRRVCGLCTELAAHAHQHNSYTHGSGRPHGKRGLHVRQQFLRQDELDTPQSMRWMWNSRHLL</sequence>
<name>A0A7S0QYD1_9CHLO</name>
<dbReference type="AlphaFoldDB" id="A0A7S0QYD1"/>
<evidence type="ECO:0000256" key="1">
    <source>
        <dbReference type="SAM" id="MobiDB-lite"/>
    </source>
</evidence>
<feature type="region of interest" description="Disordered" evidence="1">
    <location>
        <begin position="236"/>
        <end position="299"/>
    </location>
</feature>